<sequence>MGTFCLPVDPDSLLDKYTYEIVDTSFSSDETLYCFHEAEIFHTLSSIRIAQILNNVHCLEKSEKYWAILTGVWLRLFADLISSRLSTLRKLISTHVGLRIIVEDSDLINRAAFNTADFHKLTRNAGWNSLVYLDLWDLAQSDFNSTSIYGFKPLPSKPLDISNHQSGFVLSATYLPRFQEILLQLRLFSFPRRINVIPAPTENVNKQMRDRLTPDHGHQDKFTQEFFNLICRYMPTVFLEGFNNAANLIPKMKFPLHPRAIFTSNRHLYDDVFNLWAAEATECGSCLVLGQHGGNYGISRFPSYAERHESFIANAYVTWGWETKPKSIPGMIFTTIGFRWTRSKNPTRALIVTDHLWSQPRTAFHDLNESSDYLEHILSLVRSLHPKIQDSLTVRLHNGQSETGSRANNIWREQLPSIDFGKPKDSFAKVVGSAKMVIVAHNSTTLPETMSLGIPTLITWTQNWVEIREDAEPIFAKLAEVGIYHVDPVALANHISNIWEDVDGWWNSSEVLKARELFCCYYARAVPKPLRFLHQLLVDVSPAAEKRI</sequence>
<protein>
    <submittedName>
        <fullName evidence="1">Unannotated protein</fullName>
    </submittedName>
</protein>
<name>A0A6J6WVE7_9ZZZZ</name>
<gene>
    <name evidence="1" type="ORF">UFOPK2975_00318</name>
</gene>
<organism evidence="1">
    <name type="scientific">freshwater metagenome</name>
    <dbReference type="NCBI Taxonomy" id="449393"/>
    <lineage>
        <taxon>unclassified sequences</taxon>
        <taxon>metagenomes</taxon>
        <taxon>ecological metagenomes</taxon>
    </lineage>
</organism>
<dbReference type="InterPro" id="IPR027603">
    <property type="entry name" value="LIC12162"/>
</dbReference>
<reference evidence="1" key="1">
    <citation type="submission" date="2020-05" db="EMBL/GenBank/DDBJ databases">
        <authorList>
            <person name="Chiriac C."/>
            <person name="Salcher M."/>
            <person name="Ghai R."/>
            <person name="Kavagutti S V."/>
        </authorList>
    </citation>
    <scope>NUCLEOTIDE SEQUENCE</scope>
</reference>
<dbReference type="AlphaFoldDB" id="A0A6J6WVE7"/>
<evidence type="ECO:0000313" key="1">
    <source>
        <dbReference type="EMBL" id="CAB4787625.1"/>
    </source>
</evidence>
<dbReference type="NCBIfam" id="TIGR04331">
    <property type="entry name" value="o_ant_LIC12162"/>
    <property type="match status" value="1"/>
</dbReference>
<dbReference type="EMBL" id="CAFAAG010000013">
    <property type="protein sequence ID" value="CAB4787625.1"/>
    <property type="molecule type" value="Genomic_DNA"/>
</dbReference>
<accession>A0A6J6WVE7</accession>
<proteinExistence type="predicted"/>